<feature type="region of interest" description="Disordered" evidence="9">
    <location>
        <begin position="40"/>
        <end position="65"/>
    </location>
</feature>
<keyword evidence="7 8" id="KW-0496">Mitochondrion</keyword>
<dbReference type="GO" id="GO:0006744">
    <property type="term" value="P:ubiquinone biosynthetic process"/>
    <property type="evidence" value="ECO:0007669"/>
    <property type="project" value="UniProtKB-UniRule"/>
</dbReference>
<keyword evidence="5" id="KW-0809">Transit peptide</keyword>
<dbReference type="GO" id="GO:0008289">
    <property type="term" value="F:lipid binding"/>
    <property type="evidence" value="ECO:0007669"/>
    <property type="project" value="UniProtKB-UniRule"/>
</dbReference>
<dbReference type="NCBIfam" id="TIGR02396">
    <property type="entry name" value="diverge_rpsU"/>
    <property type="match status" value="1"/>
</dbReference>
<name>A0A2P5I297_DIAHE</name>
<dbReference type="GO" id="GO:0005743">
    <property type="term" value="C:mitochondrial inner membrane"/>
    <property type="evidence" value="ECO:0007669"/>
    <property type="project" value="TreeGrafter"/>
</dbReference>
<evidence type="ECO:0000256" key="1">
    <source>
        <dbReference type="ARBA" id="ARBA00004173"/>
    </source>
</evidence>
<comment type="similarity">
    <text evidence="3 8">Belongs to the COQ9 family.</text>
</comment>
<dbReference type="Gene3D" id="1.10.357.10">
    <property type="entry name" value="Tetracycline Repressor, domain 2"/>
    <property type="match status" value="1"/>
</dbReference>
<dbReference type="UniPathway" id="UPA00232"/>
<dbReference type="InterPro" id="IPR013718">
    <property type="entry name" value="COQ9_C"/>
</dbReference>
<sequence>MPPIARRLTSYTTSYRTARNFGHASSPICAGLLRQKCCDRTTTKPPTTTNLPRATRSRRSPLPGSLSCLSSHRRPFHSYDHPEPTGPFSPIERAILAAAYAHVAQHGFTPKTLALGARDAGYLDISTNLLADGVFTLVRWHLVSQRTALAGKAKALFGGEDAKSLGVEAKVELLTWERLMGNQHVIGKLQEALAIMAQPSYVPESLGELARLSDEIWFLVGDTAVDPSWYTKRASLSAVYASTELFMTTDDSSGFHETRKFLQRRLAETHELGGTLRSIGTWVGFTASAGLNVLRSKGVRI</sequence>
<keyword evidence="4 8" id="KW-0831">Ubiquinone biosynthesis</keyword>
<reference evidence="11" key="1">
    <citation type="submission" date="2017-09" db="EMBL/GenBank/DDBJ databases">
        <title>Polyketide synthases of a Diaporthe helianthi virulent isolate.</title>
        <authorList>
            <person name="Baroncelli R."/>
        </authorList>
    </citation>
    <scope>NUCLEOTIDE SEQUENCE [LARGE SCALE GENOMIC DNA]</scope>
    <source>
        <strain evidence="11">7/96</strain>
    </source>
</reference>
<gene>
    <name evidence="11" type="ORF">DHEL01_v204966</name>
</gene>
<evidence type="ECO:0000256" key="6">
    <source>
        <dbReference type="ARBA" id="ARBA00023121"/>
    </source>
</evidence>
<dbReference type="Proteomes" id="UP000094444">
    <property type="component" value="Unassembled WGS sequence"/>
</dbReference>
<dbReference type="PANTHER" id="PTHR21427">
    <property type="entry name" value="UBIQUINONE BIOSYNTHESIS PROTEIN COQ9, MITOCHONDRIAL"/>
    <property type="match status" value="1"/>
</dbReference>
<comment type="pathway">
    <text evidence="2 8">Cofactor biosynthesis; ubiquinone biosynthesis.</text>
</comment>
<dbReference type="EMBL" id="MAVT02000348">
    <property type="protein sequence ID" value="POS76629.1"/>
    <property type="molecule type" value="Genomic_DNA"/>
</dbReference>
<keyword evidence="12" id="KW-1185">Reference proteome</keyword>
<dbReference type="Pfam" id="PF08511">
    <property type="entry name" value="COQ9"/>
    <property type="match status" value="1"/>
</dbReference>
<evidence type="ECO:0000256" key="4">
    <source>
        <dbReference type="ARBA" id="ARBA00022688"/>
    </source>
</evidence>
<evidence type="ECO:0000256" key="2">
    <source>
        <dbReference type="ARBA" id="ARBA00004749"/>
    </source>
</evidence>
<comment type="subcellular location">
    <subcellularLocation>
        <location evidence="1 8">Mitochondrion</location>
    </subcellularLocation>
</comment>
<evidence type="ECO:0000259" key="10">
    <source>
        <dbReference type="Pfam" id="PF08511"/>
    </source>
</evidence>
<organism evidence="11 12">
    <name type="scientific">Diaporthe helianthi</name>
    <dbReference type="NCBI Taxonomy" id="158607"/>
    <lineage>
        <taxon>Eukaryota</taxon>
        <taxon>Fungi</taxon>
        <taxon>Dikarya</taxon>
        <taxon>Ascomycota</taxon>
        <taxon>Pezizomycotina</taxon>
        <taxon>Sordariomycetes</taxon>
        <taxon>Sordariomycetidae</taxon>
        <taxon>Diaporthales</taxon>
        <taxon>Diaporthaceae</taxon>
        <taxon>Diaporthe</taxon>
    </lineage>
</organism>
<comment type="caution">
    <text evidence="11">The sequence shown here is derived from an EMBL/GenBank/DDBJ whole genome shotgun (WGS) entry which is preliminary data.</text>
</comment>
<dbReference type="AlphaFoldDB" id="A0A2P5I297"/>
<evidence type="ECO:0000313" key="12">
    <source>
        <dbReference type="Proteomes" id="UP000094444"/>
    </source>
</evidence>
<feature type="domain" description="COQ9 C-terminal" evidence="10">
    <location>
        <begin position="202"/>
        <end position="272"/>
    </location>
</feature>
<proteinExistence type="inferred from homology"/>
<dbReference type="InterPro" id="IPR012762">
    <property type="entry name" value="Ubiq_biosynth_COQ9"/>
</dbReference>
<comment type="function">
    <text evidence="8">Membrane-associated protein that warps the membrane surface to access and bind aromatic isoprenes with high specificity, including ubiquinone (CoQ) isoprene intermediates and presents them directly to Coq7, therefore facilitating the Coq7-mediated hydroxylase step. Participates in the biosynthesis of coenzyme Q, also named ubiquinone, an essential lipid-soluble electron transporter for aerobic cellular respiration.</text>
</comment>
<dbReference type="InParanoid" id="A0A2P5I297"/>
<dbReference type="PANTHER" id="PTHR21427:SF19">
    <property type="entry name" value="UBIQUINONE BIOSYNTHESIS PROTEIN COQ9, MITOCHONDRIAL"/>
    <property type="match status" value="1"/>
</dbReference>
<evidence type="ECO:0000256" key="5">
    <source>
        <dbReference type="ARBA" id="ARBA00022946"/>
    </source>
</evidence>
<evidence type="ECO:0000256" key="9">
    <source>
        <dbReference type="SAM" id="MobiDB-lite"/>
    </source>
</evidence>
<accession>A0A2P5I297</accession>
<dbReference type="STRING" id="158607.A0A2P5I297"/>
<protein>
    <recommendedName>
        <fullName evidence="8">Ubiquinone biosynthesis protein</fullName>
    </recommendedName>
</protein>
<evidence type="ECO:0000256" key="3">
    <source>
        <dbReference type="ARBA" id="ARBA00010766"/>
    </source>
</evidence>
<evidence type="ECO:0000256" key="7">
    <source>
        <dbReference type="ARBA" id="ARBA00023128"/>
    </source>
</evidence>
<keyword evidence="6 8" id="KW-0446">Lipid-binding</keyword>
<evidence type="ECO:0000256" key="8">
    <source>
        <dbReference type="RuleBase" id="RU366063"/>
    </source>
</evidence>
<dbReference type="OrthoDB" id="619536at2759"/>
<evidence type="ECO:0000313" key="11">
    <source>
        <dbReference type="EMBL" id="POS76629.1"/>
    </source>
</evidence>